<dbReference type="EMBL" id="KF900408">
    <property type="protein sequence ID" value="AIE93934.1"/>
    <property type="molecule type" value="Genomic_DNA"/>
</dbReference>
<evidence type="ECO:0000256" key="10">
    <source>
        <dbReference type="ARBA" id="ARBA00029774"/>
    </source>
</evidence>
<dbReference type="GO" id="GO:0006450">
    <property type="term" value="P:regulation of translational fidelity"/>
    <property type="evidence" value="ECO:0007669"/>
    <property type="project" value="TreeGrafter"/>
</dbReference>
<keyword evidence="5" id="KW-0808">Transferase</keyword>
<dbReference type="Gene3D" id="3.90.870.10">
    <property type="entry name" value="DHBP synthase"/>
    <property type="match status" value="1"/>
</dbReference>
<dbReference type="AlphaFoldDB" id="A0A075FRQ3"/>
<evidence type="ECO:0000256" key="7">
    <source>
        <dbReference type="ARBA" id="ARBA00022695"/>
    </source>
</evidence>
<protein>
    <recommendedName>
        <fullName evidence="10">L-threonylcarbamoyladenylate synthase</fullName>
        <ecNumber evidence="3">2.7.7.87</ecNumber>
    </recommendedName>
    <alternativeName>
        <fullName evidence="10">L-threonylcarbamoyladenylate synthase</fullName>
    </alternativeName>
</protein>
<evidence type="ECO:0000256" key="8">
    <source>
        <dbReference type="ARBA" id="ARBA00022741"/>
    </source>
</evidence>
<keyword evidence="4" id="KW-0963">Cytoplasm</keyword>
<keyword evidence="8" id="KW-0547">Nucleotide-binding</keyword>
<name>A0A075FRQ3_9EURY</name>
<dbReference type="GO" id="GO:0000049">
    <property type="term" value="F:tRNA binding"/>
    <property type="evidence" value="ECO:0007669"/>
    <property type="project" value="TreeGrafter"/>
</dbReference>
<comment type="similarity">
    <text evidence="2">Belongs to the SUA5 family.</text>
</comment>
<dbReference type="GO" id="GO:0003725">
    <property type="term" value="F:double-stranded RNA binding"/>
    <property type="evidence" value="ECO:0007669"/>
    <property type="project" value="InterPro"/>
</dbReference>
<evidence type="ECO:0000313" key="13">
    <source>
        <dbReference type="EMBL" id="AIE93934.1"/>
    </source>
</evidence>
<dbReference type="PANTHER" id="PTHR17490:SF16">
    <property type="entry name" value="THREONYLCARBAMOYL-AMP SYNTHASE"/>
    <property type="match status" value="1"/>
</dbReference>
<keyword evidence="9" id="KW-0067">ATP-binding</keyword>
<keyword evidence="7" id="KW-0548">Nucleotidyltransferase</keyword>
<evidence type="ECO:0000256" key="2">
    <source>
        <dbReference type="ARBA" id="ARBA00007663"/>
    </source>
</evidence>
<accession>A0A075FRQ3</accession>
<keyword evidence="6" id="KW-0819">tRNA processing</keyword>
<evidence type="ECO:0000256" key="11">
    <source>
        <dbReference type="ARBA" id="ARBA00048366"/>
    </source>
</evidence>
<dbReference type="PANTHER" id="PTHR17490">
    <property type="entry name" value="SUA5"/>
    <property type="match status" value="1"/>
</dbReference>
<evidence type="ECO:0000259" key="12">
    <source>
        <dbReference type="PROSITE" id="PS51163"/>
    </source>
</evidence>
<dbReference type="InterPro" id="IPR017945">
    <property type="entry name" value="DHBP_synth_RibB-like_a/b_dom"/>
</dbReference>
<proteinExistence type="inferred from homology"/>
<dbReference type="EC" id="2.7.7.87" evidence="3"/>
<gene>
    <name evidence="13" type="primary">SUA5</name>
    <name evidence="13" type="synonym">rimN</name>
</gene>
<dbReference type="PROSITE" id="PS51163">
    <property type="entry name" value="YRDC"/>
    <property type="match status" value="1"/>
</dbReference>
<sequence length="109" mass="12276">MMVSINEAKKTIQNGKIVIYPTDTVWGMGCDPFNQKAVDELFRIKGKKIDGLSIMLNDINLIYDFCVVNKKAKKIVEEFLPGPITLILKSKKNLLKALLEMGILESAYL</sequence>
<evidence type="ECO:0000256" key="4">
    <source>
        <dbReference type="ARBA" id="ARBA00022490"/>
    </source>
</evidence>
<dbReference type="Pfam" id="PF01300">
    <property type="entry name" value="Sua5_yciO_yrdC"/>
    <property type="match status" value="1"/>
</dbReference>
<comment type="subcellular location">
    <subcellularLocation>
        <location evidence="1">Cytoplasm</location>
    </subcellularLocation>
</comment>
<dbReference type="InterPro" id="IPR006070">
    <property type="entry name" value="Sua5-like_dom"/>
</dbReference>
<evidence type="ECO:0000256" key="5">
    <source>
        <dbReference type="ARBA" id="ARBA00022679"/>
    </source>
</evidence>
<dbReference type="GO" id="GO:0005524">
    <property type="term" value="F:ATP binding"/>
    <property type="evidence" value="ECO:0007669"/>
    <property type="project" value="UniProtKB-KW"/>
</dbReference>
<evidence type="ECO:0000256" key="9">
    <source>
        <dbReference type="ARBA" id="ARBA00022840"/>
    </source>
</evidence>
<dbReference type="GO" id="GO:0008033">
    <property type="term" value="P:tRNA processing"/>
    <property type="evidence" value="ECO:0007669"/>
    <property type="project" value="UniProtKB-KW"/>
</dbReference>
<organism evidence="13">
    <name type="scientific">uncultured marine group II/III euryarchaeote AD1000_41_D11</name>
    <dbReference type="NCBI Taxonomy" id="1457766"/>
    <lineage>
        <taxon>Archaea</taxon>
        <taxon>Methanobacteriati</taxon>
        <taxon>Methanobacteriota</taxon>
        <taxon>environmental samples</taxon>
    </lineage>
</organism>
<evidence type="ECO:0000256" key="3">
    <source>
        <dbReference type="ARBA" id="ARBA00012584"/>
    </source>
</evidence>
<reference evidence="13" key="1">
    <citation type="journal article" date="2014" name="Genome Biol. Evol.">
        <title>Pangenome evidence for extensive interdomain horizontal transfer affecting lineage core and shell genes in uncultured planktonic thaumarchaeota and euryarchaeota.</title>
        <authorList>
            <person name="Deschamps P."/>
            <person name="Zivanovic Y."/>
            <person name="Moreira D."/>
            <person name="Rodriguez-Valera F."/>
            <person name="Lopez-Garcia P."/>
        </authorList>
    </citation>
    <scope>NUCLEOTIDE SEQUENCE</scope>
</reference>
<dbReference type="GO" id="GO:0005737">
    <property type="term" value="C:cytoplasm"/>
    <property type="evidence" value="ECO:0007669"/>
    <property type="project" value="UniProtKB-SubCell"/>
</dbReference>
<dbReference type="InterPro" id="IPR050156">
    <property type="entry name" value="TC-AMP_synthase_SUA5"/>
</dbReference>
<dbReference type="GO" id="GO:0061710">
    <property type="term" value="F:L-threonylcarbamoyladenylate synthase"/>
    <property type="evidence" value="ECO:0007669"/>
    <property type="project" value="UniProtKB-EC"/>
</dbReference>
<feature type="domain" description="YrdC-like" evidence="12">
    <location>
        <begin position="2"/>
        <end position="109"/>
    </location>
</feature>
<dbReference type="SUPFAM" id="SSF55821">
    <property type="entry name" value="YrdC/RibB"/>
    <property type="match status" value="1"/>
</dbReference>
<evidence type="ECO:0000256" key="1">
    <source>
        <dbReference type="ARBA" id="ARBA00004496"/>
    </source>
</evidence>
<evidence type="ECO:0000256" key="6">
    <source>
        <dbReference type="ARBA" id="ARBA00022694"/>
    </source>
</evidence>
<comment type="catalytic activity">
    <reaction evidence="11">
        <text>L-threonine + hydrogencarbonate + ATP = L-threonylcarbamoyladenylate + diphosphate + H2O</text>
        <dbReference type="Rhea" id="RHEA:36407"/>
        <dbReference type="ChEBI" id="CHEBI:15377"/>
        <dbReference type="ChEBI" id="CHEBI:17544"/>
        <dbReference type="ChEBI" id="CHEBI:30616"/>
        <dbReference type="ChEBI" id="CHEBI:33019"/>
        <dbReference type="ChEBI" id="CHEBI:57926"/>
        <dbReference type="ChEBI" id="CHEBI:73682"/>
        <dbReference type="EC" id="2.7.7.87"/>
    </reaction>
</comment>